<dbReference type="PANTHER" id="PTHR15885">
    <property type="entry name" value="COILED-COIL DOMAIN-CONTAINING PROTEIN 174"/>
    <property type="match status" value="1"/>
</dbReference>
<dbReference type="AlphaFoldDB" id="A0A2P6VD05"/>
<evidence type="ECO:0000313" key="3">
    <source>
        <dbReference type="EMBL" id="PSC71976.1"/>
    </source>
</evidence>
<sequence>MRRTAVARPSPGAASCRPGAAVLPPRHRGAAAAPSAAFGTTVRASSLGQFTAAAYLLVTALLAGPYYSHLRAQRTCLTPPVHSCAAFLCVPIIIIDPLSAAPLCTLAVGTLHRPAAAAGGGGGIKSTHAMADGDGKKPLGRSVESLGWLASSGVQPKKRREIEGVGAASLMAMQAQVARAQQEAALVKEGKLDPEEIRARRRGPVAALLERKNAGVAGRDHRDRLEIKTASDRLSESRAALEKKAALYERLAAGEVDDERDVYEVDFLMKGASERRGGGGGGGWGSQGELDTTGLAVQTQTGGLMHADMARERERRSWEAEEEAAMAAEQEGERRRKERRELLSEVIDEAAEERARAATAREQRQAAEARKRQRLKAAFLQKQLEQVRQQKEKAAGGSGEPG</sequence>
<organism evidence="3 4">
    <name type="scientific">Micractinium conductrix</name>
    <dbReference type="NCBI Taxonomy" id="554055"/>
    <lineage>
        <taxon>Eukaryota</taxon>
        <taxon>Viridiplantae</taxon>
        <taxon>Chlorophyta</taxon>
        <taxon>core chlorophytes</taxon>
        <taxon>Trebouxiophyceae</taxon>
        <taxon>Chlorellales</taxon>
        <taxon>Chlorellaceae</taxon>
        <taxon>Chlorella clade</taxon>
        <taxon>Micractinium</taxon>
    </lineage>
</organism>
<dbReference type="Proteomes" id="UP000239649">
    <property type="component" value="Unassembled WGS sequence"/>
</dbReference>
<dbReference type="InterPro" id="IPR025066">
    <property type="entry name" value="CCDC174-like"/>
</dbReference>
<dbReference type="EMBL" id="LHPF02000012">
    <property type="protein sequence ID" value="PSC71976.1"/>
    <property type="molecule type" value="Genomic_DNA"/>
</dbReference>
<evidence type="ECO:0000256" key="1">
    <source>
        <dbReference type="ARBA" id="ARBA00023054"/>
    </source>
</evidence>
<dbReference type="GO" id="GO:0005634">
    <property type="term" value="C:nucleus"/>
    <property type="evidence" value="ECO:0007669"/>
    <property type="project" value="TreeGrafter"/>
</dbReference>
<name>A0A2P6VD05_9CHLO</name>
<feature type="region of interest" description="Disordered" evidence="2">
    <location>
        <begin position="352"/>
        <end position="373"/>
    </location>
</feature>
<evidence type="ECO:0000313" key="4">
    <source>
        <dbReference type="Proteomes" id="UP000239649"/>
    </source>
</evidence>
<feature type="region of interest" description="Disordered" evidence="2">
    <location>
        <begin position="300"/>
        <end position="339"/>
    </location>
</feature>
<keyword evidence="1" id="KW-0175">Coiled coil</keyword>
<feature type="compositionally biased region" description="Basic and acidic residues" evidence="2">
    <location>
        <begin position="308"/>
        <end position="319"/>
    </location>
</feature>
<keyword evidence="4" id="KW-1185">Reference proteome</keyword>
<dbReference type="PANTHER" id="PTHR15885:SF1">
    <property type="entry name" value="COILED-COIL DOMAIN-CONTAINING PROTEIN 174"/>
    <property type="match status" value="1"/>
</dbReference>
<dbReference type="STRING" id="554055.A0A2P6VD05"/>
<dbReference type="OrthoDB" id="514416at2759"/>
<comment type="caution">
    <text evidence="3">The sequence shown here is derived from an EMBL/GenBank/DDBJ whole genome shotgun (WGS) entry which is preliminary data.</text>
</comment>
<reference evidence="3 4" key="1">
    <citation type="journal article" date="2018" name="Plant J.">
        <title>Genome sequences of Chlorella sorokiniana UTEX 1602 and Micractinium conductrix SAG 241.80: implications to maltose excretion by a green alga.</title>
        <authorList>
            <person name="Arriola M.B."/>
            <person name="Velmurugan N."/>
            <person name="Zhang Y."/>
            <person name="Plunkett M.H."/>
            <person name="Hondzo H."/>
            <person name="Barney B.M."/>
        </authorList>
    </citation>
    <scope>NUCLEOTIDE SEQUENCE [LARGE SCALE GENOMIC DNA]</scope>
    <source>
        <strain evidence="3 4">SAG 241.80</strain>
    </source>
</reference>
<feature type="compositionally biased region" description="Basic and acidic residues" evidence="2">
    <location>
        <begin position="352"/>
        <end position="370"/>
    </location>
</feature>
<proteinExistence type="predicted"/>
<gene>
    <name evidence="3" type="ORF">C2E20_4753</name>
</gene>
<evidence type="ECO:0000256" key="2">
    <source>
        <dbReference type="SAM" id="MobiDB-lite"/>
    </source>
</evidence>
<accession>A0A2P6VD05</accession>
<protein>
    <submittedName>
        <fullName evidence="3">Pentatricopeptide repeat-containing protein</fullName>
    </submittedName>
</protein>